<gene>
    <name evidence="2" type="ORF">DW2_16310</name>
</gene>
<sequence length="413" mass="44650">MQSRWNDAEARKFAEAAEAAGQPAALGLRVYSSRLIGQDPDLVLHGGGNTSVKISDAPGGAVIHVKGSGWDLGDIEAPGLPAMRLEPLLETRAIPHMSDEDMVAFLRGHLLDSRAPTPSVEALLHAYMPQAFVDHSHATAILALADQEDMDGVVGDLYRGRVGFVPYVMPGYALSHACKEALARDPTVEGLWLEKHGLVTFAESARGSYELTLEFVTTAEEFLAAKGIAVEAPQANDTEAPHDLAASLTSALAGQGALGKAPAVDFRSTPAIRRYLECENLYELAMRGTATPDHVIRIKPFPLLLEARDDAAEIERKLAEYADRYQAYFVRNAPHASEPKTMLDPAPRAVLVPGVGLFGVGVSEKAARIAGDLLEQTARIVNAAEEFGRFSPISENELFDMEYWSLEQAKLKK</sequence>
<reference evidence="2 3" key="2">
    <citation type="journal article" date="2015" name="Antonie Van Leeuwenhoek">
        <title>Thioclava indica sp. nov., isolated from surface seawater of the Indian Ocean.</title>
        <authorList>
            <person name="Liu Y."/>
            <person name="Lai Q."/>
            <person name="Du J."/>
            <person name="Xu H."/>
            <person name="Jiang L."/>
            <person name="Shao Z."/>
        </authorList>
    </citation>
    <scope>NUCLEOTIDE SEQUENCE [LARGE SCALE GENOMIC DNA]</scope>
    <source>
        <strain evidence="2 3">13D2W-2</strain>
    </source>
</reference>
<reference evidence="3" key="1">
    <citation type="submission" date="2013-04" db="EMBL/GenBank/DDBJ databases">
        <title>Thioclava sp. 13D2W-2 Genome Sequencing.</title>
        <authorList>
            <person name="Lai Q."/>
            <person name="Li G."/>
            <person name="Shao Z."/>
        </authorList>
    </citation>
    <scope>NUCLEOTIDE SEQUENCE [LARGE SCALE GENOMIC DNA]</scope>
    <source>
        <strain evidence="3">13D2W-2</strain>
    </source>
</reference>
<dbReference type="InterPro" id="IPR036409">
    <property type="entry name" value="Aldolase_II/adducin_N_sf"/>
</dbReference>
<dbReference type="SMART" id="SM01007">
    <property type="entry name" value="Aldolase_II"/>
    <property type="match status" value="1"/>
</dbReference>
<dbReference type="EMBL" id="AQRC01000015">
    <property type="protein sequence ID" value="KFE33808.1"/>
    <property type="molecule type" value="Genomic_DNA"/>
</dbReference>
<dbReference type="Gene3D" id="3.40.225.10">
    <property type="entry name" value="Class II aldolase/adducin N-terminal domain"/>
    <property type="match status" value="1"/>
</dbReference>
<evidence type="ECO:0000313" key="3">
    <source>
        <dbReference type="Proteomes" id="UP000028607"/>
    </source>
</evidence>
<dbReference type="OrthoDB" id="9774430at2"/>
<keyword evidence="3" id="KW-1185">Reference proteome</keyword>
<proteinExistence type="predicted"/>
<dbReference type="RefSeq" id="WP_038148169.1">
    <property type="nucleotide sequence ID" value="NZ_AQRC01000015.1"/>
</dbReference>
<accession>A0A085TSW1</accession>
<dbReference type="SUPFAM" id="SSF53639">
    <property type="entry name" value="AraD/HMP-PK domain-like"/>
    <property type="match status" value="1"/>
</dbReference>
<dbReference type="AlphaFoldDB" id="A0A085TSW1"/>
<evidence type="ECO:0000259" key="1">
    <source>
        <dbReference type="SMART" id="SM01007"/>
    </source>
</evidence>
<evidence type="ECO:0000313" key="2">
    <source>
        <dbReference type="EMBL" id="KFE33808.1"/>
    </source>
</evidence>
<name>A0A085TSW1_9RHOB</name>
<comment type="caution">
    <text evidence="2">The sequence shown here is derived from an EMBL/GenBank/DDBJ whole genome shotgun (WGS) entry which is preliminary data.</text>
</comment>
<dbReference type="STRING" id="1317124.DW2_16310"/>
<dbReference type="eggNOG" id="COG3347">
    <property type="taxonomic scope" value="Bacteria"/>
</dbReference>
<feature type="domain" description="Class II aldolase/adducin N-terminal" evidence="1">
    <location>
        <begin position="28"/>
        <end position="223"/>
    </location>
</feature>
<dbReference type="Proteomes" id="UP000028607">
    <property type="component" value="Unassembled WGS sequence"/>
</dbReference>
<dbReference type="Pfam" id="PF00596">
    <property type="entry name" value="Aldolase_II"/>
    <property type="match status" value="1"/>
</dbReference>
<dbReference type="PATRIC" id="fig|1317124.6.peg.3283"/>
<dbReference type="InterPro" id="IPR001303">
    <property type="entry name" value="Aldolase_II/adducin_N"/>
</dbReference>
<organism evidence="2 3">
    <name type="scientific">Thioclava atlantica</name>
    <dbReference type="NCBI Taxonomy" id="1317124"/>
    <lineage>
        <taxon>Bacteria</taxon>
        <taxon>Pseudomonadati</taxon>
        <taxon>Pseudomonadota</taxon>
        <taxon>Alphaproteobacteria</taxon>
        <taxon>Rhodobacterales</taxon>
        <taxon>Paracoccaceae</taxon>
        <taxon>Thioclava</taxon>
    </lineage>
</organism>
<protein>
    <submittedName>
        <fullName evidence="2">Short chain dehydrogenase</fullName>
    </submittedName>
</protein>